<dbReference type="AlphaFoldDB" id="A0A7K1GL39"/>
<name>A0A7K1GL39_9FLAO</name>
<dbReference type="Proteomes" id="UP000488936">
    <property type="component" value="Unassembled WGS sequence"/>
</dbReference>
<dbReference type="InterPro" id="IPR013785">
    <property type="entry name" value="Aldolase_TIM"/>
</dbReference>
<protein>
    <submittedName>
        <fullName evidence="2">Thiamine phosphate synthase</fullName>
    </submittedName>
</protein>
<evidence type="ECO:0000313" key="2">
    <source>
        <dbReference type="EMBL" id="MTH29518.1"/>
    </source>
</evidence>
<dbReference type="Gene3D" id="3.20.20.70">
    <property type="entry name" value="Aldolase class I"/>
    <property type="match status" value="1"/>
</dbReference>
<sequence length="218" mass="25185">MVIITYPNDIKNEASLINTMFDKGLSLLHVRKPDMSIDQLFHWIETIETHHRKRLVIHIPKSVINNKKGSYQQYITLINNFNLDYIHLSTVKDEFINMFTSYIPKLSTSVHNISEANNLPTQVSRSFISPIYPSISKPGYQSSIDWTIELRKRTNDQLILIALGGIQPQHIKTLAKIGVDDYALLGSLWTSINPITTFDQCLSLEQKYWINQRNTQQL</sequence>
<dbReference type="GO" id="GO:0009228">
    <property type="term" value="P:thiamine biosynthetic process"/>
    <property type="evidence" value="ECO:0007669"/>
    <property type="project" value="UniProtKB-KW"/>
</dbReference>
<dbReference type="RefSeq" id="WP_155035517.1">
    <property type="nucleotide sequence ID" value="NZ_JAYMMG010000001.1"/>
</dbReference>
<keyword evidence="3" id="KW-1185">Reference proteome</keyword>
<evidence type="ECO:0000259" key="1">
    <source>
        <dbReference type="Pfam" id="PF02581"/>
    </source>
</evidence>
<dbReference type="InterPro" id="IPR022998">
    <property type="entry name" value="ThiamineP_synth_TenI"/>
</dbReference>
<dbReference type="InterPro" id="IPR036206">
    <property type="entry name" value="ThiamineP_synth_sf"/>
</dbReference>
<accession>A0A7K1GL39</accession>
<comment type="caution">
    <text evidence="2">The sequence shown here is derived from an EMBL/GenBank/DDBJ whole genome shotgun (WGS) entry which is preliminary data.</text>
</comment>
<organism evidence="2 3">
    <name type="scientific">Myroides pelagicus</name>
    <dbReference type="NCBI Taxonomy" id="270914"/>
    <lineage>
        <taxon>Bacteria</taxon>
        <taxon>Pseudomonadati</taxon>
        <taxon>Bacteroidota</taxon>
        <taxon>Flavobacteriia</taxon>
        <taxon>Flavobacteriales</taxon>
        <taxon>Flavobacteriaceae</taxon>
        <taxon>Myroides</taxon>
    </lineage>
</organism>
<dbReference type="EMBL" id="WMJY01000010">
    <property type="protein sequence ID" value="MTH29518.1"/>
    <property type="molecule type" value="Genomic_DNA"/>
</dbReference>
<evidence type="ECO:0000313" key="3">
    <source>
        <dbReference type="Proteomes" id="UP000488936"/>
    </source>
</evidence>
<dbReference type="SUPFAM" id="SSF51391">
    <property type="entry name" value="Thiamin phosphate synthase"/>
    <property type="match status" value="1"/>
</dbReference>
<dbReference type="OrthoDB" id="194683at2"/>
<dbReference type="Pfam" id="PF02581">
    <property type="entry name" value="TMP-TENI"/>
    <property type="match status" value="1"/>
</dbReference>
<proteinExistence type="predicted"/>
<reference evidence="2 3" key="1">
    <citation type="journal article" date="2006" name="Int. J. Syst. Evol. Microbiol.">
        <title>Myroides pelagicus sp. nov., isolated from seawater in Thailand.</title>
        <authorList>
            <person name="Yoon J."/>
            <person name="Maneerat S."/>
            <person name="Kawai F."/>
            <person name="Yokota A."/>
        </authorList>
    </citation>
    <scope>NUCLEOTIDE SEQUENCE [LARGE SCALE GENOMIC DNA]</scope>
    <source>
        <strain evidence="2 3">SM1T</strain>
    </source>
</reference>
<gene>
    <name evidence="2" type="ORF">GJV77_06215</name>
</gene>
<feature type="domain" description="Thiamine phosphate synthase/TenI" evidence="1">
    <location>
        <begin position="2"/>
        <end position="185"/>
    </location>
</feature>